<comment type="caution">
    <text evidence="2">The sequence shown here is derived from an EMBL/GenBank/DDBJ whole genome shotgun (WGS) entry which is preliminary data.</text>
</comment>
<dbReference type="SUPFAM" id="SSF53335">
    <property type="entry name" value="S-adenosyl-L-methionine-dependent methyltransferases"/>
    <property type="match status" value="1"/>
</dbReference>
<organism evidence="2 3">
    <name type="scientific">Candidatus Liptonbacteria bacterium CG11_big_fil_rev_8_21_14_0_20_35_14</name>
    <dbReference type="NCBI Taxonomy" id="1974634"/>
    <lineage>
        <taxon>Bacteria</taxon>
        <taxon>Candidatus Liptoniibacteriota</taxon>
    </lineage>
</organism>
<evidence type="ECO:0000259" key="1">
    <source>
        <dbReference type="Pfam" id="PF13649"/>
    </source>
</evidence>
<feature type="domain" description="Methyltransferase" evidence="1">
    <location>
        <begin position="47"/>
        <end position="138"/>
    </location>
</feature>
<dbReference type="InterPro" id="IPR029063">
    <property type="entry name" value="SAM-dependent_MTases_sf"/>
</dbReference>
<dbReference type="Gene3D" id="3.40.50.150">
    <property type="entry name" value="Vaccinia Virus protein VP39"/>
    <property type="match status" value="1"/>
</dbReference>
<dbReference type="InterPro" id="IPR041698">
    <property type="entry name" value="Methyltransf_25"/>
</dbReference>
<name>A0A2H0N7B8_9BACT</name>
<protein>
    <submittedName>
        <fullName evidence="2">Cyclopropane-fatty-acyl-phospholipid synthase</fullName>
    </submittedName>
</protein>
<reference evidence="2 3" key="1">
    <citation type="submission" date="2017-09" db="EMBL/GenBank/DDBJ databases">
        <title>Depth-based differentiation of microbial function through sediment-hosted aquifers and enrichment of novel symbionts in the deep terrestrial subsurface.</title>
        <authorList>
            <person name="Probst A.J."/>
            <person name="Ladd B."/>
            <person name="Jarett J.K."/>
            <person name="Geller-Mcgrath D.E."/>
            <person name="Sieber C.M."/>
            <person name="Emerson J.B."/>
            <person name="Anantharaman K."/>
            <person name="Thomas B.C."/>
            <person name="Malmstrom R."/>
            <person name="Stieglmeier M."/>
            <person name="Klingl A."/>
            <person name="Woyke T."/>
            <person name="Ryan C.M."/>
            <person name="Banfield J.F."/>
        </authorList>
    </citation>
    <scope>NUCLEOTIDE SEQUENCE [LARGE SCALE GENOMIC DNA]</scope>
    <source>
        <strain evidence="2">CG11_big_fil_rev_8_21_14_0_20_35_14</strain>
    </source>
</reference>
<dbReference type="Pfam" id="PF13649">
    <property type="entry name" value="Methyltransf_25"/>
    <property type="match status" value="1"/>
</dbReference>
<proteinExistence type="predicted"/>
<accession>A0A2H0N7B8</accession>
<evidence type="ECO:0000313" key="3">
    <source>
        <dbReference type="Proteomes" id="UP000229893"/>
    </source>
</evidence>
<evidence type="ECO:0000313" key="2">
    <source>
        <dbReference type="EMBL" id="PIR04802.1"/>
    </source>
</evidence>
<dbReference type="AlphaFoldDB" id="A0A2H0N7B8"/>
<dbReference type="Proteomes" id="UP000229893">
    <property type="component" value="Unassembled WGS sequence"/>
</dbReference>
<dbReference type="EMBL" id="PCWO01000035">
    <property type="protein sequence ID" value="PIR04802.1"/>
    <property type="molecule type" value="Genomic_DNA"/>
</dbReference>
<sequence>MKVTNWDLYYKKPFKATVFTRSITGNYLIRLMKKWISKVRPLEIMEFGGANSCFFDLIEKKIEPDKYYVVDNNSLGLDIFRKRIRERNDVILFNSDVRDFSTDYKFDLIFSVGLIEHFNKEDRNIIIHKHFEFLKPGGMVIIFFPTPTVLYRLTRFLAEVLGIWTFYDEIPLRVNEVTLVAGKYGKVLFNKINWWIFLTQAMIVVKKNDNE</sequence>
<gene>
    <name evidence="2" type="ORF">COV57_02465</name>
</gene>